<evidence type="ECO:0000313" key="11">
    <source>
        <dbReference type="EMBL" id="AZN39029.1"/>
    </source>
</evidence>
<dbReference type="GO" id="GO:0016020">
    <property type="term" value="C:membrane"/>
    <property type="evidence" value="ECO:0007669"/>
    <property type="project" value="InterPro"/>
</dbReference>
<keyword evidence="3" id="KW-0597">Phosphoprotein</keyword>
<keyword evidence="5" id="KW-0547">Nucleotide-binding</keyword>
<evidence type="ECO:0000259" key="10">
    <source>
        <dbReference type="PROSITE" id="PS50109"/>
    </source>
</evidence>
<comment type="catalytic activity">
    <reaction evidence="1">
        <text>ATP + protein L-histidine = ADP + protein N-phospho-L-histidine.</text>
        <dbReference type="EC" id="2.7.13.3"/>
    </reaction>
</comment>
<dbReference type="OrthoDB" id="9781904at2"/>
<dbReference type="InterPro" id="IPR011712">
    <property type="entry name" value="Sig_transdc_His_kin_sub3_dim/P"/>
</dbReference>
<evidence type="ECO:0000256" key="2">
    <source>
        <dbReference type="ARBA" id="ARBA00012438"/>
    </source>
</evidence>
<feature type="transmembrane region" description="Helical" evidence="9">
    <location>
        <begin position="111"/>
        <end position="144"/>
    </location>
</feature>
<dbReference type="SMART" id="SM00387">
    <property type="entry name" value="HATPase_c"/>
    <property type="match status" value="1"/>
</dbReference>
<name>A0A3S8ZZT7_9BACL</name>
<dbReference type="Pfam" id="PF07730">
    <property type="entry name" value="HisKA_3"/>
    <property type="match status" value="1"/>
</dbReference>
<reference evidence="12" key="1">
    <citation type="submission" date="2018-12" db="EMBL/GenBank/DDBJ databases">
        <title>Genome sequence of Peanibacillus sp.</title>
        <authorList>
            <person name="Subramani G."/>
            <person name="Srinivasan S."/>
            <person name="Kim M.K."/>
        </authorList>
    </citation>
    <scope>NUCLEOTIDE SEQUENCE [LARGE SCALE GENOMIC DNA]</scope>
    <source>
        <strain evidence="12">18JY67-1</strain>
    </source>
</reference>
<evidence type="ECO:0000256" key="5">
    <source>
        <dbReference type="ARBA" id="ARBA00022741"/>
    </source>
</evidence>
<evidence type="ECO:0000256" key="1">
    <source>
        <dbReference type="ARBA" id="ARBA00000085"/>
    </source>
</evidence>
<dbReference type="PANTHER" id="PTHR24421:SF10">
    <property type="entry name" value="NITRATE_NITRITE SENSOR PROTEIN NARQ"/>
    <property type="match status" value="1"/>
</dbReference>
<dbReference type="InterPro" id="IPR036890">
    <property type="entry name" value="HATPase_C_sf"/>
</dbReference>
<dbReference type="Gene3D" id="3.30.565.10">
    <property type="entry name" value="Histidine kinase-like ATPase, C-terminal domain"/>
    <property type="match status" value="1"/>
</dbReference>
<dbReference type="RefSeq" id="WP_126012963.1">
    <property type="nucleotide sequence ID" value="NZ_CP034437.1"/>
</dbReference>
<sequence length="394" mass="44163">MQQLQDRRSFIRMAAGSVFITFLMNMNEFFSGSPFKIALNLLVLATYISRFAFRSFWQTRRMSLVFVAIAAAETAAGMIFYKENVLLYFLAIIVVTTTIRIALAPTRIPMLAAMIVIAGLYTAFGDVSLISFISFVIIVVFFYFNVQSRRQRDTIYEENKRNLAELQEAYVHLQEASVTSMRGAVLDERTRIAREIHDAVGHSLTSLIVQMQALRYMIAKDPERAEQSLAGMLEVARQGLQDIRTSVHSLADDRTMSGLAPIKAQLARMEATTSITYSFEAELPEEEITGENAALLFRLMQEAITNIVRHSEAKHVEVQVLAAGERIVLIVRDNGKVDAGDKVREGFGLKTMRARLEEVGGRLTFGAAEPHGFQIRAELPMSAAEEEPKEEIHA</sequence>
<evidence type="ECO:0000256" key="9">
    <source>
        <dbReference type="SAM" id="Phobius"/>
    </source>
</evidence>
<protein>
    <recommendedName>
        <fullName evidence="2">histidine kinase</fullName>
        <ecNumber evidence="2">2.7.13.3</ecNumber>
    </recommendedName>
</protein>
<dbReference type="EMBL" id="CP034437">
    <property type="protein sequence ID" value="AZN39029.1"/>
    <property type="molecule type" value="Genomic_DNA"/>
</dbReference>
<accession>A0A3S8ZZT7</accession>
<dbReference type="Proteomes" id="UP000272528">
    <property type="component" value="Chromosome"/>
</dbReference>
<dbReference type="InterPro" id="IPR003594">
    <property type="entry name" value="HATPase_dom"/>
</dbReference>
<dbReference type="GO" id="GO:0000155">
    <property type="term" value="F:phosphorelay sensor kinase activity"/>
    <property type="evidence" value="ECO:0007669"/>
    <property type="project" value="InterPro"/>
</dbReference>
<organism evidence="11 12">
    <name type="scientific">Paenibacillus albus</name>
    <dbReference type="NCBI Taxonomy" id="2495582"/>
    <lineage>
        <taxon>Bacteria</taxon>
        <taxon>Bacillati</taxon>
        <taxon>Bacillota</taxon>
        <taxon>Bacilli</taxon>
        <taxon>Bacillales</taxon>
        <taxon>Paenibacillaceae</taxon>
        <taxon>Paenibacillus</taxon>
    </lineage>
</organism>
<evidence type="ECO:0000256" key="4">
    <source>
        <dbReference type="ARBA" id="ARBA00022679"/>
    </source>
</evidence>
<feature type="transmembrane region" description="Helical" evidence="9">
    <location>
        <begin position="33"/>
        <end position="52"/>
    </location>
</feature>
<keyword evidence="7" id="KW-0067">ATP-binding</keyword>
<dbReference type="AlphaFoldDB" id="A0A3S8ZZT7"/>
<keyword evidence="4" id="KW-0808">Transferase</keyword>
<keyword evidence="9" id="KW-0812">Transmembrane</keyword>
<feature type="transmembrane region" description="Helical" evidence="9">
    <location>
        <begin position="9"/>
        <end position="27"/>
    </location>
</feature>
<evidence type="ECO:0000256" key="7">
    <source>
        <dbReference type="ARBA" id="ARBA00022840"/>
    </source>
</evidence>
<feature type="domain" description="Histidine kinase" evidence="10">
    <location>
        <begin position="199"/>
        <end position="383"/>
    </location>
</feature>
<dbReference type="GO" id="GO:0005524">
    <property type="term" value="F:ATP binding"/>
    <property type="evidence" value="ECO:0007669"/>
    <property type="project" value="UniProtKB-KW"/>
</dbReference>
<dbReference type="InterPro" id="IPR005467">
    <property type="entry name" value="His_kinase_dom"/>
</dbReference>
<dbReference type="Gene3D" id="1.20.5.1930">
    <property type="match status" value="1"/>
</dbReference>
<dbReference type="GO" id="GO:0046983">
    <property type="term" value="F:protein dimerization activity"/>
    <property type="evidence" value="ECO:0007669"/>
    <property type="project" value="InterPro"/>
</dbReference>
<feature type="transmembrane region" description="Helical" evidence="9">
    <location>
        <begin position="87"/>
        <end position="104"/>
    </location>
</feature>
<keyword evidence="9" id="KW-0472">Membrane</keyword>
<evidence type="ECO:0000313" key="12">
    <source>
        <dbReference type="Proteomes" id="UP000272528"/>
    </source>
</evidence>
<keyword evidence="8" id="KW-0902">Two-component regulatory system</keyword>
<evidence type="ECO:0000256" key="8">
    <source>
        <dbReference type="ARBA" id="ARBA00023012"/>
    </source>
</evidence>
<evidence type="ECO:0000256" key="6">
    <source>
        <dbReference type="ARBA" id="ARBA00022777"/>
    </source>
</evidence>
<dbReference type="PANTHER" id="PTHR24421">
    <property type="entry name" value="NITRATE/NITRITE SENSOR PROTEIN NARX-RELATED"/>
    <property type="match status" value="1"/>
</dbReference>
<keyword evidence="12" id="KW-1185">Reference proteome</keyword>
<dbReference type="KEGG" id="palb:EJC50_04615"/>
<proteinExistence type="predicted"/>
<dbReference type="EC" id="2.7.13.3" evidence="2"/>
<keyword evidence="9" id="KW-1133">Transmembrane helix</keyword>
<dbReference type="Pfam" id="PF02518">
    <property type="entry name" value="HATPase_c"/>
    <property type="match status" value="1"/>
</dbReference>
<dbReference type="SUPFAM" id="SSF55874">
    <property type="entry name" value="ATPase domain of HSP90 chaperone/DNA topoisomerase II/histidine kinase"/>
    <property type="match status" value="1"/>
</dbReference>
<gene>
    <name evidence="11" type="ORF">EJC50_04615</name>
</gene>
<keyword evidence="6 11" id="KW-0418">Kinase</keyword>
<dbReference type="InterPro" id="IPR050482">
    <property type="entry name" value="Sensor_HK_TwoCompSys"/>
</dbReference>
<dbReference type="CDD" id="cd16917">
    <property type="entry name" value="HATPase_UhpB-NarQ-NarX-like"/>
    <property type="match status" value="1"/>
</dbReference>
<dbReference type="PROSITE" id="PS50109">
    <property type="entry name" value="HIS_KIN"/>
    <property type="match status" value="1"/>
</dbReference>
<evidence type="ECO:0000256" key="3">
    <source>
        <dbReference type="ARBA" id="ARBA00022553"/>
    </source>
</evidence>